<name>X0UL97_9ZZZZ</name>
<gene>
    <name evidence="1" type="ORF">S01H1_41465</name>
</gene>
<reference evidence="1" key="1">
    <citation type="journal article" date="2014" name="Front. Microbiol.">
        <title>High frequency of phylogenetically diverse reductive dehalogenase-homologous genes in deep subseafloor sedimentary metagenomes.</title>
        <authorList>
            <person name="Kawai M."/>
            <person name="Futagami T."/>
            <person name="Toyoda A."/>
            <person name="Takaki Y."/>
            <person name="Nishi S."/>
            <person name="Hori S."/>
            <person name="Arai W."/>
            <person name="Tsubouchi T."/>
            <person name="Morono Y."/>
            <person name="Uchiyama I."/>
            <person name="Ito T."/>
            <person name="Fujiyama A."/>
            <person name="Inagaki F."/>
            <person name="Takami H."/>
        </authorList>
    </citation>
    <scope>NUCLEOTIDE SEQUENCE</scope>
    <source>
        <strain evidence="1">Expedition CK06-06</strain>
    </source>
</reference>
<protein>
    <recommendedName>
        <fullName evidence="2">Terminase large subunit gp17-like C-terminal domain-containing protein</fullName>
    </recommendedName>
</protein>
<evidence type="ECO:0008006" key="2">
    <source>
        <dbReference type="Google" id="ProtNLM"/>
    </source>
</evidence>
<organism evidence="1">
    <name type="scientific">marine sediment metagenome</name>
    <dbReference type="NCBI Taxonomy" id="412755"/>
    <lineage>
        <taxon>unclassified sequences</taxon>
        <taxon>metagenomes</taxon>
        <taxon>ecological metagenomes</taxon>
    </lineage>
</organism>
<dbReference type="AlphaFoldDB" id="X0UL97"/>
<feature type="non-terminal residue" evidence="1">
    <location>
        <position position="1"/>
    </location>
</feature>
<sequence>YRVIDFGFTNAFVCQWWAVDGDGRMYMYREIYHTQRTVKTHSAAIQRFDEQIQQTVCDHDAEDRATLYENGITNIAANKAVSVGIERVIERLSIAGDEKPRIFILRDSVVEIDQSLVDAKKPWCTEQEFADYVWSNKANKEAPVKENDHGMDALRYIVAHLDSGLPTGAGLVDFG</sequence>
<evidence type="ECO:0000313" key="1">
    <source>
        <dbReference type="EMBL" id="GAG00042.1"/>
    </source>
</evidence>
<comment type="caution">
    <text evidence="1">The sequence shown here is derived from an EMBL/GenBank/DDBJ whole genome shotgun (WGS) entry which is preliminary data.</text>
</comment>
<proteinExistence type="predicted"/>
<accession>X0UL97</accession>
<dbReference type="Gene3D" id="3.30.420.280">
    <property type="match status" value="1"/>
</dbReference>
<dbReference type="EMBL" id="BARS01026303">
    <property type="protein sequence ID" value="GAG00042.1"/>
    <property type="molecule type" value="Genomic_DNA"/>
</dbReference>